<evidence type="ECO:0000313" key="2">
    <source>
        <dbReference type="Proteomes" id="UP000789366"/>
    </source>
</evidence>
<dbReference type="Proteomes" id="UP000789366">
    <property type="component" value="Unassembled WGS sequence"/>
</dbReference>
<reference evidence="1" key="1">
    <citation type="submission" date="2021-06" db="EMBL/GenBank/DDBJ databases">
        <authorList>
            <person name="Kallberg Y."/>
            <person name="Tangrot J."/>
            <person name="Rosling A."/>
        </authorList>
    </citation>
    <scope>NUCLEOTIDE SEQUENCE</scope>
    <source>
        <strain evidence="1">28 12/20/2015</strain>
    </source>
</reference>
<accession>A0ACA9PK09</accession>
<evidence type="ECO:0000313" key="1">
    <source>
        <dbReference type="EMBL" id="CAG8710579.1"/>
    </source>
</evidence>
<sequence length="76" mass="8980">MKRCWDNDPRKRPSASKICKILANWKNCMAKFYESEPVNYNESDEDESEIRDYEIATYDSEPDDILDYEISSSNTD</sequence>
<name>A0ACA9PK09_9GLOM</name>
<comment type="caution">
    <text evidence="1">The sequence shown here is derived from an EMBL/GenBank/DDBJ whole genome shotgun (WGS) entry which is preliminary data.</text>
</comment>
<dbReference type="EMBL" id="CAJVPW010025919">
    <property type="protein sequence ID" value="CAG8710579.1"/>
    <property type="molecule type" value="Genomic_DNA"/>
</dbReference>
<keyword evidence="2" id="KW-1185">Reference proteome</keyword>
<organism evidence="1 2">
    <name type="scientific">Cetraspora pellucida</name>
    <dbReference type="NCBI Taxonomy" id="1433469"/>
    <lineage>
        <taxon>Eukaryota</taxon>
        <taxon>Fungi</taxon>
        <taxon>Fungi incertae sedis</taxon>
        <taxon>Mucoromycota</taxon>
        <taxon>Glomeromycotina</taxon>
        <taxon>Glomeromycetes</taxon>
        <taxon>Diversisporales</taxon>
        <taxon>Gigasporaceae</taxon>
        <taxon>Cetraspora</taxon>
    </lineage>
</organism>
<feature type="non-terminal residue" evidence="1">
    <location>
        <position position="76"/>
    </location>
</feature>
<protein>
    <submittedName>
        <fullName evidence="1">12886_t:CDS:1</fullName>
    </submittedName>
</protein>
<proteinExistence type="predicted"/>
<gene>
    <name evidence="1" type="ORF">SPELUC_LOCUS11789</name>
</gene>